<evidence type="ECO:0000256" key="1">
    <source>
        <dbReference type="SAM" id="MobiDB-lite"/>
    </source>
</evidence>
<name>A0ABS4XMY2_GLUPR</name>
<organism evidence="2 3">
    <name type="scientific">Glutamicibacter protophormiae</name>
    <name type="common">Brevibacterium protophormiae</name>
    <dbReference type="NCBI Taxonomy" id="37930"/>
    <lineage>
        <taxon>Bacteria</taxon>
        <taxon>Bacillati</taxon>
        <taxon>Actinomycetota</taxon>
        <taxon>Actinomycetes</taxon>
        <taxon>Micrococcales</taxon>
        <taxon>Micrococcaceae</taxon>
        <taxon>Glutamicibacter</taxon>
    </lineage>
</organism>
<dbReference type="Proteomes" id="UP001195422">
    <property type="component" value="Unassembled WGS sequence"/>
</dbReference>
<dbReference type="RefSeq" id="WP_229777477.1">
    <property type="nucleotide sequence ID" value="NZ_BMPH01000021.1"/>
</dbReference>
<reference evidence="2 3" key="1">
    <citation type="submission" date="2021-03" db="EMBL/GenBank/DDBJ databases">
        <title>Sequencing the genomes of 1000 actinobacteria strains.</title>
        <authorList>
            <person name="Klenk H.-P."/>
        </authorList>
    </citation>
    <scope>NUCLEOTIDE SEQUENCE [LARGE SCALE GENOMIC DNA]</scope>
    <source>
        <strain evidence="2 3">DSM 20168</strain>
    </source>
</reference>
<comment type="caution">
    <text evidence="2">The sequence shown here is derived from an EMBL/GenBank/DDBJ whole genome shotgun (WGS) entry which is preliminary data.</text>
</comment>
<keyword evidence="3" id="KW-1185">Reference proteome</keyword>
<protein>
    <submittedName>
        <fullName evidence="2">Neuraminidase</fullName>
    </submittedName>
</protein>
<gene>
    <name evidence="2" type="ORF">JOF39_000713</name>
</gene>
<evidence type="ECO:0000313" key="3">
    <source>
        <dbReference type="Proteomes" id="UP001195422"/>
    </source>
</evidence>
<proteinExistence type="predicted"/>
<dbReference type="EMBL" id="JAGIOJ010000001">
    <property type="protein sequence ID" value="MBP2397632.1"/>
    <property type="molecule type" value="Genomic_DNA"/>
</dbReference>
<sequence>MRRNLEVGDGYCLSNNSREGPNREFSYPSIHQGRDGALHLAYSYFRQAIKYVRVDPS</sequence>
<feature type="region of interest" description="Disordered" evidence="1">
    <location>
        <begin position="1"/>
        <end position="24"/>
    </location>
</feature>
<accession>A0ABS4XMY2</accession>
<evidence type="ECO:0000313" key="2">
    <source>
        <dbReference type="EMBL" id="MBP2397632.1"/>
    </source>
</evidence>